<evidence type="ECO:0000256" key="3">
    <source>
        <dbReference type="ARBA" id="ARBA00022692"/>
    </source>
</evidence>
<gene>
    <name evidence="8" type="ORF">HZF05_15065</name>
</gene>
<evidence type="ECO:0000256" key="2">
    <source>
        <dbReference type="ARBA" id="ARBA00022475"/>
    </source>
</evidence>
<dbReference type="GO" id="GO:0032153">
    <property type="term" value="C:cell division site"/>
    <property type="evidence" value="ECO:0007669"/>
    <property type="project" value="TreeGrafter"/>
</dbReference>
<dbReference type="GO" id="GO:0005886">
    <property type="term" value="C:plasma membrane"/>
    <property type="evidence" value="ECO:0007669"/>
    <property type="project" value="UniProtKB-SubCell"/>
</dbReference>
<dbReference type="EMBL" id="JACEIB010000025">
    <property type="protein sequence ID" value="MBA2935405.1"/>
    <property type="molecule type" value="Genomic_DNA"/>
</dbReference>
<feature type="transmembrane region" description="Helical" evidence="6">
    <location>
        <begin position="222"/>
        <end position="244"/>
    </location>
</feature>
<sequence length="296" mass="30853">MTVLGASQAERRLLPEGRLAGPMPWVIAIMMFLTALAAAGGLAMGSAANRLGADLGRQVTVQIILADTDQRDREAGAAQQLLSHEDGVISARRLGDQEMQTLLRPWLGDAGLDKDIPLPAMIDIDLTGAGRDRLDQIAGAIRAAAPHARIDDHAGFIAPLVGLIRSLGLLAGGIVVMMAGATAAAVVLAARSALNTHRRTIDVMHMMGATDVQVARLFQRRIALDALFGAMVGLLAAIVVIVVLGRRIGEIGSGLVGSIALPGLAWLVLLCLPLLAGLLALLVARITVQRALGQTL</sequence>
<comment type="caution">
    <text evidence="8">The sequence shown here is derived from an EMBL/GenBank/DDBJ whole genome shotgun (WGS) entry which is preliminary data.</text>
</comment>
<proteinExistence type="predicted"/>
<dbReference type="InterPro" id="IPR004513">
    <property type="entry name" value="FtsX"/>
</dbReference>
<keyword evidence="3 6" id="KW-0812">Transmembrane</keyword>
<evidence type="ECO:0000313" key="8">
    <source>
        <dbReference type="EMBL" id="MBA2935405.1"/>
    </source>
</evidence>
<evidence type="ECO:0000256" key="5">
    <source>
        <dbReference type="ARBA" id="ARBA00023136"/>
    </source>
</evidence>
<dbReference type="PANTHER" id="PTHR47755:SF1">
    <property type="entry name" value="CELL DIVISION PROTEIN FTSX"/>
    <property type="match status" value="1"/>
</dbReference>
<accession>A0A838L9L4</accession>
<dbReference type="InterPro" id="IPR003838">
    <property type="entry name" value="ABC3_permease_C"/>
</dbReference>
<reference evidence="8 9" key="1">
    <citation type="submission" date="2020-07" db="EMBL/GenBank/DDBJ databases">
        <authorList>
            <person name="Sun Q."/>
        </authorList>
    </citation>
    <scope>NUCLEOTIDE SEQUENCE [LARGE SCALE GENOMIC DNA]</scope>
    <source>
        <strain evidence="8 9">CGMCC 1.13654</strain>
    </source>
</reference>
<name>A0A838L9L4_9SPHN</name>
<feature type="transmembrane region" description="Helical" evidence="6">
    <location>
        <begin position="264"/>
        <end position="284"/>
    </location>
</feature>
<feature type="domain" description="ABC3 transporter permease C-terminal" evidence="7">
    <location>
        <begin position="174"/>
        <end position="292"/>
    </location>
</feature>
<keyword evidence="9" id="KW-1185">Reference proteome</keyword>
<feature type="transmembrane region" description="Helical" evidence="6">
    <location>
        <begin position="169"/>
        <end position="190"/>
    </location>
</feature>
<dbReference type="Pfam" id="PF02687">
    <property type="entry name" value="FtsX"/>
    <property type="match status" value="1"/>
</dbReference>
<evidence type="ECO:0000256" key="6">
    <source>
        <dbReference type="SAM" id="Phobius"/>
    </source>
</evidence>
<evidence type="ECO:0000256" key="4">
    <source>
        <dbReference type="ARBA" id="ARBA00022989"/>
    </source>
</evidence>
<evidence type="ECO:0000259" key="7">
    <source>
        <dbReference type="Pfam" id="PF02687"/>
    </source>
</evidence>
<feature type="transmembrane region" description="Helical" evidence="6">
    <location>
        <begin position="21"/>
        <end position="44"/>
    </location>
</feature>
<keyword evidence="4 6" id="KW-1133">Transmembrane helix</keyword>
<evidence type="ECO:0000256" key="1">
    <source>
        <dbReference type="ARBA" id="ARBA00004651"/>
    </source>
</evidence>
<dbReference type="Proteomes" id="UP000570166">
    <property type="component" value="Unassembled WGS sequence"/>
</dbReference>
<organism evidence="8 9">
    <name type="scientific">Sphingomonas chungangi</name>
    <dbReference type="NCBI Taxonomy" id="2683589"/>
    <lineage>
        <taxon>Bacteria</taxon>
        <taxon>Pseudomonadati</taxon>
        <taxon>Pseudomonadota</taxon>
        <taxon>Alphaproteobacteria</taxon>
        <taxon>Sphingomonadales</taxon>
        <taxon>Sphingomonadaceae</taxon>
        <taxon>Sphingomonas</taxon>
    </lineage>
</organism>
<keyword evidence="2" id="KW-1003">Cell membrane</keyword>
<keyword evidence="5 6" id="KW-0472">Membrane</keyword>
<protein>
    <submittedName>
        <fullName evidence="8">FtsX-like permease family protein</fullName>
    </submittedName>
</protein>
<dbReference type="AlphaFoldDB" id="A0A838L9L4"/>
<comment type="subcellular location">
    <subcellularLocation>
        <location evidence="1">Cell membrane</location>
        <topology evidence="1">Multi-pass membrane protein</topology>
    </subcellularLocation>
</comment>
<dbReference type="PANTHER" id="PTHR47755">
    <property type="entry name" value="CELL DIVISION PROTEIN FTSX"/>
    <property type="match status" value="1"/>
</dbReference>
<evidence type="ECO:0000313" key="9">
    <source>
        <dbReference type="Proteomes" id="UP000570166"/>
    </source>
</evidence>
<dbReference type="GO" id="GO:0051301">
    <property type="term" value="P:cell division"/>
    <property type="evidence" value="ECO:0007669"/>
    <property type="project" value="InterPro"/>
</dbReference>